<comment type="caution">
    <text evidence="2">The sequence shown here is derived from an EMBL/GenBank/DDBJ whole genome shotgun (WGS) entry which is preliminary data.</text>
</comment>
<dbReference type="Proteomes" id="UP000822688">
    <property type="component" value="Chromosome 5"/>
</dbReference>
<feature type="compositionally biased region" description="Pro residues" evidence="1">
    <location>
        <begin position="65"/>
        <end position="76"/>
    </location>
</feature>
<proteinExistence type="predicted"/>
<organism evidence="2 3">
    <name type="scientific">Ceratodon purpureus</name>
    <name type="common">Fire moss</name>
    <name type="synonym">Dicranum purpureum</name>
    <dbReference type="NCBI Taxonomy" id="3225"/>
    <lineage>
        <taxon>Eukaryota</taxon>
        <taxon>Viridiplantae</taxon>
        <taxon>Streptophyta</taxon>
        <taxon>Embryophyta</taxon>
        <taxon>Bryophyta</taxon>
        <taxon>Bryophytina</taxon>
        <taxon>Bryopsida</taxon>
        <taxon>Dicranidae</taxon>
        <taxon>Pseudoditrichales</taxon>
        <taxon>Ditrichaceae</taxon>
        <taxon>Ceratodon</taxon>
    </lineage>
</organism>
<gene>
    <name evidence="2" type="ORF">KC19_5G205600</name>
</gene>
<keyword evidence="3" id="KW-1185">Reference proteome</keyword>
<protein>
    <submittedName>
        <fullName evidence="2">Uncharacterized protein</fullName>
    </submittedName>
</protein>
<evidence type="ECO:0000256" key="1">
    <source>
        <dbReference type="SAM" id="MobiDB-lite"/>
    </source>
</evidence>
<dbReference type="EMBL" id="CM026425">
    <property type="protein sequence ID" value="KAG0578108.1"/>
    <property type="molecule type" value="Genomic_DNA"/>
</dbReference>
<feature type="region of interest" description="Disordered" evidence="1">
    <location>
        <begin position="59"/>
        <end position="86"/>
    </location>
</feature>
<reference evidence="2" key="1">
    <citation type="submission" date="2020-06" db="EMBL/GenBank/DDBJ databases">
        <title>WGS assembly of Ceratodon purpureus strain R40.</title>
        <authorList>
            <person name="Carey S.B."/>
            <person name="Jenkins J."/>
            <person name="Shu S."/>
            <person name="Lovell J.T."/>
            <person name="Sreedasyam A."/>
            <person name="Maumus F."/>
            <person name="Tiley G.P."/>
            <person name="Fernandez-Pozo N."/>
            <person name="Barry K."/>
            <person name="Chen C."/>
            <person name="Wang M."/>
            <person name="Lipzen A."/>
            <person name="Daum C."/>
            <person name="Saski C.A."/>
            <person name="Payton A.C."/>
            <person name="Mcbreen J.C."/>
            <person name="Conrad R.E."/>
            <person name="Kollar L.M."/>
            <person name="Olsson S."/>
            <person name="Huttunen S."/>
            <person name="Landis J.B."/>
            <person name="Wickett N.J."/>
            <person name="Johnson M.G."/>
            <person name="Rensing S.A."/>
            <person name="Grimwood J."/>
            <person name="Schmutz J."/>
            <person name="Mcdaniel S.F."/>
        </authorList>
    </citation>
    <scope>NUCLEOTIDE SEQUENCE</scope>
    <source>
        <strain evidence="2">R40</strain>
    </source>
</reference>
<accession>A0A8T0I6G4</accession>
<sequence>MPLRPSPAVSVPGRFVTGIGICRIFVSHVPPLLSPSFRLTTSWSSLPFPSLPICSSFATAHPHPHPNPPAPPPPPRVPRESSSSPLRQPTLLRLLSLSYLTLFFCSPDLPCSPMPKCPSRGHHCVVCLPTPLL</sequence>
<evidence type="ECO:0000313" key="3">
    <source>
        <dbReference type="Proteomes" id="UP000822688"/>
    </source>
</evidence>
<evidence type="ECO:0000313" key="2">
    <source>
        <dbReference type="EMBL" id="KAG0578108.1"/>
    </source>
</evidence>
<dbReference type="AlphaFoldDB" id="A0A8T0I6G4"/>
<name>A0A8T0I6G4_CERPU</name>